<evidence type="ECO:0000313" key="2">
    <source>
        <dbReference type="Proteomes" id="UP001203423"/>
    </source>
</evidence>
<evidence type="ECO:0000313" key="1">
    <source>
        <dbReference type="EMBL" id="MCL1127296.1"/>
    </source>
</evidence>
<name>A0ABT0LJJ8_9GAMM</name>
<dbReference type="RefSeq" id="WP_248942689.1">
    <property type="nucleotide sequence ID" value="NZ_JAKIKS010000143.1"/>
</dbReference>
<sequence>MASIPVFEQQINIIACDIEVEHLQYIDDSLPIHLKPYLTKKVAEFPNEVEFDSNSVGAVLMSHILPFLTPSQLDEVFVKLACWMKPTLK</sequence>
<protein>
    <submittedName>
        <fullName evidence="1">Uncharacterized protein</fullName>
    </submittedName>
</protein>
<accession>A0ABT0LJJ8</accession>
<dbReference type="Proteomes" id="UP001203423">
    <property type="component" value="Unassembled WGS sequence"/>
</dbReference>
<dbReference type="EMBL" id="JAKIKS010000143">
    <property type="protein sequence ID" value="MCL1127296.1"/>
    <property type="molecule type" value="Genomic_DNA"/>
</dbReference>
<proteinExistence type="predicted"/>
<comment type="caution">
    <text evidence="1">The sequence shown here is derived from an EMBL/GenBank/DDBJ whole genome shotgun (WGS) entry which is preliminary data.</text>
</comment>
<keyword evidence="2" id="KW-1185">Reference proteome</keyword>
<gene>
    <name evidence="1" type="ORF">L2764_23165</name>
</gene>
<reference evidence="1 2" key="1">
    <citation type="submission" date="2022-01" db="EMBL/GenBank/DDBJ databases">
        <title>Whole genome-based taxonomy of the Shewanellaceae.</title>
        <authorList>
            <person name="Martin-Rodriguez A.J."/>
        </authorList>
    </citation>
    <scope>NUCLEOTIDE SEQUENCE [LARGE SCALE GENOMIC DNA]</scope>
    <source>
        <strain evidence="1 2">DSM 17177</strain>
    </source>
</reference>
<organism evidence="1 2">
    <name type="scientific">Shewanella surugensis</name>
    <dbReference type="NCBI Taxonomy" id="212020"/>
    <lineage>
        <taxon>Bacteria</taxon>
        <taxon>Pseudomonadati</taxon>
        <taxon>Pseudomonadota</taxon>
        <taxon>Gammaproteobacteria</taxon>
        <taxon>Alteromonadales</taxon>
        <taxon>Shewanellaceae</taxon>
        <taxon>Shewanella</taxon>
    </lineage>
</organism>